<accession>A0ABN8IVD4</accession>
<evidence type="ECO:0000256" key="1">
    <source>
        <dbReference type="SAM" id="MobiDB-lite"/>
    </source>
</evidence>
<protein>
    <submittedName>
        <fullName evidence="2">Uncharacterized protein</fullName>
    </submittedName>
</protein>
<feature type="non-terminal residue" evidence="2">
    <location>
        <position position="85"/>
    </location>
</feature>
<evidence type="ECO:0000313" key="3">
    <source>
        <dbReference type="Proteomes" id="UP000837857"/>
    </source>
</evidence>
<organism evidence="2 3">
    <name type="scientific">Iphiclides podalirius</name>
    <name type="common">scarce swallowtail</name>
    <dbReference type="NCBI Taxonomy" id="110791"/>
    <lineage>
        <taxon>Eukaryota</taxon>
        <taxon>Metazoa</taxon>
        <taxon>Ecdysozoa</taxon>
        <taxon>Arthropoda</taxon>
        <taxon>Hexapoda</taxon>
        <taxon>Insecta</taxon>
        <taxon>Pterygota</taxon>
        <taxon>Neoptera</taxon>
        <taxon>Endopterygota</taxon>
        <taxon>Lepidoptera</taxon>
        <taxon>Glossata</taxon>
        <taxon>Ditrysia</taxon>
        <taxon>Papilionoidea</taxon>
        <taxon>Papilionidae</taxon>
        <taxon>Papilioninae</taxon>
        <taxon>Iphiclides</taxon>
    </lineage>
</organism>
<keyword evidence="3" id="KW-1185">Reference proteome</keyword>
<proteinExistence type="predicted"/>
<feature type="region of interest" description="Disordered" evidence="1">
    <location>
        <begin position="1"/>
        <end position="24"/>
    </location>
</feature>
<dbReference type="Proteomes" id="UP000837857">
    <property type="component" value="Chromosome 4"/>
</dbReference>
<gene>
    <name evidence="2" type="ORF">IPOD504_LOCUS13331</name>
</gene>
<name>A0ABN8IVD4_9NEOP</name>
<dbReference type="EMBL" id="OW152816">
    <property type="protein sequence ID" value="CAH2066221.1"/>
    <property type="molecule type" value="Genomic_DNA"/>
</dbReference>
<sequence>MTAGPLENKRGEPSLVEKKIHDEQKQLRLHAPADRRRLSANKFAIAFDTSRRQSLLCSISTSTRLKWTQANTAQPTRVQSGPPST</sequence>
<evidence type="ECO:0000313" key="2">
    <source>
        <dbReference type="EMBL" id="CAH2066221.1"/>
    </source>
</evidence>
<reference evidence="2" key="1">
    <citation type="submission" date="2022-03" db="EMBL/GenBank/DDBJ databases">
        <authorList>
            <person name="Martin H S."/>
        </authorList>
    </citation>
    <scope>NUCLEOTIDE SEQUENCE</scope>
</reference>
<feature type="compositionally biased region" description="Basic and acidic residues" evidence="1">
    <location>
        <begin position="7"/>
        <end position="24"/>
    </location>
</feature>